<dbReference type="EMBL" id="KV454305">
    <property type="protein sequence ID" value="ODQ69201.1"/>
    <property type="molecule type" value="Genomic_DNA"/>
</dbReference>
<comment type="similarity">
    <text evidence="2">Belongs to the glycosyl hydrolase 88 family.</text>
</comment>
<evidence type="ECO:0000256" key="2">
    <source>
        <dbReference type="ARBA" id="ARBA00038358"/>
    </source>
</evidence>
<keyword evidence="4" id="KW-1185">Reference proteome</keyword>
<accession>A0A1E3PUX5</accession>
<gene>
    <name evidence="3" type="ORF">LIPSTDRAFT_108178</name>
</gene>
<dbReference type="InterPro" id="IPR012341">
    <property type="entry name" value="6hp_glycosidase-like_sf"/>
</dbReference>
<reference evidence="3 4" key="1">
    <citation type="journal article" date="2016" name="Proc. Natl. Acad. Sci. U.S.A.">
        <title>Comparative genomics of biotechnologically important yeasts.</title>
        <authorList>
            <person name="Riley R."/>
            <person name="Haridas S."/>
            <person name="Wolfe K.H."/>
            <person name="Lopes M.R."/>
            <person name="Hittinger C.T."/>
            <person name="Goeker M."/>
            <person name="Salamov A.A."/>
            <person name="Wisecaver J.H."/>
            <person name="Long T.M."/>
            <person name="Calvey C.H."/>
            <person name="Aerts A.L."/>
            <person name="Barry K.W."/>
            <person name="Choi C."/>
            <person name="Clum A."/>
            <person name="Coughlan A.Y."/>
            <person name="Deshpande S."/>
            <person name="Douglass A.P."/>
            <person name="Hanson S.J."/>
            <person name="Klenk H.-P."/>
            <person name="LaButti K.M."/>
            <person name="Lapidus A."/>
            <person name="Lindquist E.A."/>
            <person name="Lipzen A.M."/>
            <person name="Meier-Kolthoff J.P."/>
            <person name="Ohm R.A."/>
            <person name="Otillar R.P."/>
            <person name="Pangilinan J.L."/>
            <person name="Peng Y."/>
            <person name="Rokas A."/>
            <person name="Rosa C.A."/>
            <person name="Scheuner C."/>
            <person name="Sibirny A.A."/>
            <person name="Slot J.C."/>
            <person name="Stielow J.B."/>
            <person name="Sun H."/>
            <person name="Kurtzman C.P."/>
            <person name="Blackwell M."/>
            <person name="Grigoriev I.V."/>
            <person name="Jeffries T.W."/>
        </authorList>
    </citation>
    <scope>NUCLEOTIDE SEQUENCE [LARGE SCALE GENOMIC DNA]</scope>
    <source>
        <strain evidence="3 4">NRRL Y-11557</strain>
    </source>
</reference>
<dbReference type="InterPro" id="IPR008928">
    <property type="entry name" value="6-hairpin_glycosidase_sf"/>
</dbReference>
<dbReference type="STRING" id="675824.A0A1E3PUX5"/>
<dbReference type="AlphaFoldDB" id="A0A1E3PUX5"/>
<evidence type="ECO:0000313" key="4">
    <source>
        <dbReference type="Proteomes" id="UP000094385"/>
    </source>
</evidence>
<dbReference type="Proteomes" id="UP000094385">
    <property type="component" value="Unassembled WGS sequence"/>
</dbReference>
<evidence type="ECO:0008006" key="5">
    <source>
        <dbReference type="Google" id="ProtNLM"/>
    </source>
</evidence>
<evidence type="ECO:0000256" key="1">
    <source>
        <dbReference type="ARBA" id="ARBA00022801"/>
    </source>
</evidence>
<evidence type="ECO:0000313" key="3">
    <source>
        <dbReference type="EMBL" id="ODQ69201.1"/>
    </source>
</evidence>
<dbReference type="SUPFAM" id="SSF48208">
    <property type="entry name" value="Six-hairpin glycosidases"/>
    <property type="match status" value="1"/>
</dbReference>
<dbReference type="InterPro" id="IPR052369">
    <property type="entry name" value="UG_Glycosaminoglycan_Hydrolase"/>
</dbReference>
<dbReference type="PANTHER" id="PTHR36845:SF1">
    <property type="entry name" value="HYDROLASE, PUTATIVE (AFU_ORTHOLOGUE AFUA_7G05090)-RELATED"/>
    <property type="match status" value="1"/>
</dbReference>
<dbReference type="OrthoDB" id="2317065at2759"/>
<dbReference type="GO" id="GO:0052757">
    <property type="term" value="F:chondroitin hydrolase activity"/>
    <property type="evidence" value="ECO:0007669"/>
    <property type="project" value="TreeGrafter"/>
</dbReference>
<proteinExistence type="inferred from homology"/>
<sequence length="404" mass="46435">MLDIISELSNELYSPSVIAKLWGIASLKLGDKYPPSKMPEYTDPETKEYVYTSVDFWTSGFFPGSLYLLLERMRRFPKTIPNNVPVHPLKLLHACKWWSENLHKQAARVDTHDLGFMIEPAMIKDYELTGDKRSLNTLITAARSLASRFNEKKRYSFSDPSKDFLVIIDNMLNLDLLYYVAALTGEIRLSTIATSHAEVTLKHHIRHPVWSTFHVVNFNEESGTVKEKITNQGYQDYSTWSRGQAWGILGFAKVYKWTKQSKFLTAAIRLGDYFFQNLPEDGVPPWDFDAPQPTYRDTSAAMIAANGYLSMFENTNENEYLRRALYLIKSTLKTSLSPRSRFANYTLTDEVEMGDMHTILDNATINNHEFAPRKWADHGLVYADYYFMENGNLLAKLGLVEHIS</sequence>
<name>A0A1E3PUX5_LIPST</name>
<dbReference type="PANTHER" id="PTHR36845">
    <property type="entry name" value="HYDROLASE, PUTATIVE (AFU_ORTHOLOGUE AFUA_7G05090)-RELATED"/>
    <property type="match status" value="1"/>
</dbReference>
<keyword evidence="1" id="KW-0378">Hydrolase</keyword>
<dbReference type="Gene3D" id="1.50.10.10">
    <property type="match status" value="1"/>
</dbReference>
<dbReference type="GO" id="GO:0000272">
    <property type="term" value="P:polysaccharide catabolic process"/>
    <property type="evidence" value="ECO:0007669"/>
    <property type="project" value="TreeGrafter"/>
</dbReference>
<protein>
    <recommendedName>
        <fullName evidence="5">Glycoside hydrolase family 88 protein</fullName>
    </recommendedName>
</protein>
<organism evidence="3 4">
    <name type="scientific">Lipomyces starkeyi NRRL Y-11557</name>
    <dbReference type="NCBI Taxonomy" id="675824"/>
    <lineage>
        <taxon>Eukaryota</taxon>
        <taxon>Fungi</taxon>
        <taxon>Dikarya</taxon>
        <taxon>Ascomycota</taxon>
        <taxon>Saccharomycotina</taxon>
        <taxon>Lipomycetes</taxon>
        <taxon>Lipomycetales</taxon>
        <taxon>Lipomycetaceae</taxon>
        <taxon>Lipomyces</taxon>
    </lineage>
</organism>